<dbReference type="GeneID" id="36547589"/>
<comment type="caution">
    <text evidence="1">The sequence shown here is derived from an EMBL/GenBank/DDBJ whole genome shotgun (WGS) entry which is preliminary data.</text>
</comment>
<dbReference type="Proteomes" id="UP000234254">
    <property type="component" value="Unassembled WGS sequence"/>
</dbReference>
<reference evidence="1" key="1">
    <citation type="submission" date="2016-12" db="EMBL/GenBank/DDBJ databases">
        <title>The genomes of Aspergillus section Nigri reveals drivers in fungal speciation.</title>
        <authorList>
            <consortium name="DOE Joint Genome Institute"/>
            <person name="Vesth T.C."/>
            <person name="Nybo J."/>
            <person name="Theobald S."/>
            <person name="Brandl J."/>
            <person name="Frisvad J.C."/>
            <person name="Nielsen K.F."/>
            <person name="Lyhne E.K."/>
            <person name="Kogle M.E."/>
            <person name="Kuo A."/>
            <person name="Riley R."/>
            <person name="Clum A."/>
            <person name="Nolan M."/>
            <person name="Lipzen A."/>
            <person name="Salamov A."/>
            <person name="Henrissat B."/>
            <person name="Wiebenga A."/>
            <person name="De vries R.P."/>
            <person name="Grigoriev I.V."/>
            <person name="Mortensen U.H."/>
            <person name="Andersen M.R."/>
            <person name="Baker S.E."/>
        </authorList>
    </citation>
    <scope>NUCLEOTIDE SEQUENCE</scope>
    <source>
        <strain evidence="1">IBT 28561</strain>
    </source>
</reference>
<sequence length="120" mass="13180">MAQYKSSDQASYVTCWLRNMALQTPRSMSWVELEDSCVIIEIVFVVKGYSLVGVKTALTLGFGALRPNAIVATSKYKSGSSESILTTSLHGAATHEWSTFANKRTTLRVTLPVGAQRKTY</sequence>
<evidence type="ECO:0000313" key="2">
    <source>
        <dbReference type="Proteomes" id="UP000234254"/>
    </source>
</evidence>
<dbReference type="VEuPathDB" id="FungiDB:P168DRAFT_316994"/>
<accession>A0A2I1D6H2</accession>
<gene>
    <name evidence="1" type="ORF">P168DRAFT_316994</name>
</gene>
<keyword evidence="2" id="KW-1185">Reference proteome</keyword>
<organism evidence="1 2">
    <name type="scientific">Aspergillus campestris (strain IBT 28561)</name>
    <dbReference type="NCBI Taxonomy" id="1392248"/>
    <lineage>
        <taxon>Eukaryota</taxon>
        <taxon>Fungi</taxon>
        <taxon>Dikarya</taxon>
        <taxon>Ascomycota</taxon>
        <taxon>Pezizomycotina</taxon>
        <taxon>Eurotiomycetes</taxon>
        <taxon>Eurotiomycetidae</taxon>
        <taxon>Eurotiales</taxon>
        <taxon>Aspergillaceae</taxon>
        <taxon>Aspergillus</taxon>
        <taxon>Aspergillus subgen. Circumdati</taxon>
    </lineage>
</organism>
<dbReference type="EMBL" id="MSFM01000004">
    <property type="protein sequence ID" value="PKY05468.1"/>
    <property type="molecule type" value="Genomic_DNA"/>
</dbReference>
<dbReference type="OrthoDB" id="5429634at2759"/>
<protein>
    <submittedName>
        <fullName evidence="1">Uncharacterized protein</fullName>
    </submittedName>
</protein>
<name>A0A2I1D6H2_ASPC2</name>
<dbReference type="AlphaFoldDB" id="A0A2I1D6H2"/>
<proteinExistence type="predicted"/>
<evidence type="ECO:0000313" key="1">
    <source>
        <dbReference type="EMBL" id="PKY05468.1"/>
    </source>
</evidence>
<dbReference type="RefSeq" id="XP_024694062.1">
    <property type="nucleotide sequence ID" value="XM_024840065.1"/>
</dbReference>